<dbReference type="EMBL" id="JAUSTQ010000007">
    <property type="protein sequence ID" value="MDQ0159863.1"/>
    <property type="molecule type" value="Genomic_DNA"/>
</dbReference>
<dbReference type="InterPro" id="IPR011251">
    <property type="entry name" value="Luciferase-like_dom"/>
</dbReference>
<dbReference type="Pfam" id="PF00296">
    <property type="entry name" value="Bac_luciferase"/>
    <property type="match status" value="1"/>
</dbReference>
<evidence type="ECO:0000313" key="3">
    <source>
        <dbReference type="EMBL" id="MDQ0159863.1"/>
    </source>
</evidence>
<dbReference type="SUPFAM" id="SSF51679">
    <property type="entry name" value="Bacterial luciferase-like"/>
    <property type="match status" value="1"/>
</dbReference>
<reference evidence="3 4" key="1">
    <citation type="submission" date="2023-07" db="EMBL/GenBank/DDBJ databases">
        <title>Genomic Encyclopedia of Type Strains, Phase IV (KMG-IV): sequencing the most valuable type-strain genomes for metagenomic binning, comparative biology and taxonomic classification.</title>
        <authorList>
            <person name="Goeker M."/>
        </authorList>
    </citation>
    <scope>NUCLEOTIDE SEQUENCE [LARGE SCALE GENOMIC DNA]</scope>
    <source>
        <strain evidence="3 4">DSM 16460</strain>
    </source>
</reference>
<dbReference type="InterPro" id="IPR019949">
    <property type="entry name" value="CmoO-like"/>
</dbReference>
<dbReference type="Gene3D" id="3.20.20.30">
    <property type="entry name" value="Luciferase-like domain"/>
    <property type="match status" value="1"/>
</dbReference>
<dbReference type="Proteomes" id="UP001224359">
    <property type="component" value="Unassembled WGS sequence"/>
</dbReference>
<dbReference type="RefSeq" id="WP_306976668.1">
    <property type="nucleotide sequence ID" value="NZ_JAUSTQ010000007.1"/>
</dbReference>
<dbReference type="NCBIfam" id="TIGR03558">
    <property type="entry name" value="oxido_grp_1"/>
    <property type="match status" value="1"/>
</dbReference>
<comment type="similarity">
    <text evidence="1">To bacterial alkanal monooxygenase alpha and beta chains.</text>
</comment>
<evidence type="ECO:0000256" key="1">
    <source>
        <dbReference type="ARBA" id="ARBA00007789"/>
    </source>
</evidence>
<accession>A0ABT9VFW8</accession>
<proteinExistence type="predicted"/>
<sequence>MIPISILDYSPIFEGSSAREALLHTEELAQLANTLGFKRYWVAEHHHVFSVAGSTPEMLMMQLAAKTDRIRLGSGGVMLPHYSPYKVAENFRMLEAFHPNRIDLGIGRSPGFPMVNRALNEERGSRLSFDQQVKDLYKYLTDDSQEDHRFSELIATPQVDTMPEIWLLGRGGRSSRVAADLGANYAFAHFAPSSKANGRDITDDYRQRFKASSVQKRPYVMASVFVVIANTEEEAETLAQTFDLWVLAVESEDQPPYMPSVETAIERGFTSKEIERIQENRDRVVIGTPDQVKEGLNTLAQKVNADELLVIPQFYGDNNRKQALKLLSNVWL</sequence>
<dbReference type="PANTHER" id="PTHR30137:SF19">
    <property type="entry name" value="LUCIFERASE-LIKE MONOOXYGENASE"/>
    <property type="match status" value="1"/>
</dbReference>
<dbReference type="CDD" id="cd00347">
    <property type="entry name" value="Flavin_utilizing_monoxygenases"/>
    <property type="match status" value="1"/>
</dbReference>
<feature type="domain" description="Luciferase-like" evidence="2">
    <location>
        <begin position="16"/>
        <end position="300"/>
    </location>
</feature>
<evidence type="ECO:0000259" key="2">
    <source>
        <dbReference type="Pfam" id="PF00296"/>
    </source>
</evidence>
<keyword evidence="4" id="KW-1185">Reference proteome</keyword>
<dbReference type="InterPro" id="IPR050766">
    <property type="entry name" value="Bact_Lucif_Oxidored"/>
</dbReference>
<protein>
    <submittedName>
        <fullName evidence="3">Luciferase family oxidoreductase group 1</fullName>
    </submittedName>
</protein>
<organism evidence="3 4">
    <name type="scientific">Alkalibacillus salilacus</name>
    <dbReference type="NCBI Taxonomy" id="284582"/>
    <lineage>
        <taxon>Bacteria</taxon>
        <taxon>Bacillati</taxon>
        <taxon>Bacillota</taxon>
        <taxon>Bacilli</taxon>
        <taxon>Bacillales</taxon>
        <taxon>Bacillaceae</taxon>
        <taxon>Alkalibacillus</taxon>
    </lineage>
</organism>
<comment type="caution">
    <text evidence="3">The sequence shown here is derived from an EMBL/GenBank/DDBJ whole genome shotgun (WGS) entry which is preliminary data.</text>
</comment>
<dbReference type="PANTHER" id="PTHR30137">
    <property type="entry name" value="LUCIFERASE-LIKE MONOOXYGENASE"/>
    <property type="match status" value="1"/>
</dbReference>
<gene>
    <name evidence="3" type="ORF">J2S77_001850</name>
</gene>
<evidence type="ECO:0000313" key="4">
    <source>
        <dbReference type="Proteomes" id="UP001224359"/>
    </source>
</evidence>
<dbReference type="InterPro" id="IPR036661">
    <property type="entry name" value="Luciferase-like_sf"/>
</dbReference>
<name>A0ABT9VFW8_9BACI</name>